<gene>
    <name evidence="4" type="ORF">GCM10022392_29830</name>
</gene>
<dbReference type="InterPro" id="IPR025381">
    <property type="entry name" value="DUF4296"/>
</dbReference>
<dbReference type="Pfam" id="PF14129">
    <property type="entry name" value="DUF4296"/>
    <property type="match status" value="1"/>
</dbReference>
<comment type="caution">
    <text evidence="4">The sequence shown here is derived from an EMBL/GenBank/DDBJ whole genome shotgun (WGS) entry which is preliminary data.</text>
</comment>
<evidence type="ECO:0000256" key="2">
    <source>
        <dbReference type="SAM" id="SignalP"/>
    </source>
</evidence>
<name>A0ABP7X286_9SPHI</name>
<proteinExistence type="predicted"/>
<sequence length="186" mass="21540">MRKHIILFFSALLFLFACNNDKDAKGVLGRDEMVNLLVDVHLVDGSLLNQPNGDSLYRNGTGRYFYVFKQHHTDSAQFRKSMAYYVSHPDVMIPMYDDIAKILQAKSDSINALVAKDNEITRRRMERLQKKTQKGKQDSSSDKMKDDAKKIQLNLIDKERRMRMSQPLPNGKNIPRPVLNHFKRGQ</sequence>
<evidence type="ECO:0000313" key="5">
    <source>
        <dbReference type="Proteomes" id="UP001500841"/>
    </source>
</evidence>
<feature type="compositionally biased region" description="Basic and acidic residues" evidence="1">
    <location>
        <begin position="127"/>
        <end position="162"/>
    </location>
</feature>
<accession>A0ABP7X286</accession>
<feature type="signal peptide" evidence="2">
    <location>
        <begin position="1"/>
        <end position="19"/>
    </location>
</feature>
<feature type="chain" id="PRO_5045431964" description="DUF4296 domain-containing protein" evidence="2">
    <location>
        <begin position="20"/>
        <end position="186"/>
    </location>
</feature>
<protein>
    <recommendedName>
        <fullName evidence="3">DUF4296 domain-containing protein</fullName>
    </recommendedName>
</protein>
<feature type="region of interest" description="Disordered" evidence="1">
    <location>
        <begin position="127"/>
        <end position="186"/>
    </location>
</feature>
<dbReference type="RefSeq" id="WP_345106252.1">
    <property type="nucleotide sequence ID" value="NZ_BAABCV010000011.1"/>
</dbReference>
<organism evidence="4 5">
    <name type="scientific">Mucilaginibacter panaciglaebae</name>
    <dbReference type="NCBI Taxonomy" id="502331"/>
    <lineage>
        <taxon>Bacteria</taxon>
        <taxon>Pseudomonadati</taxon>
        <taxon>Bacteroidota</taxon>
        <taxon>Sphingobacteriia</taxon>
        <taxon>Sphingobacteriales</taxon>
        <taxon>Sphingobacteriaceae</taxon>
        <taxon>Mucilaginibacter</taxon>
    </lineage>
</organism>
<evidence type="ECO:0000259" key="3">
    <source>
        <dbReference type="Pfam" id="PF14129"/>
    </source>
</evidence>
<dbReference type="EMBL" id="BAABCV010000011">
    <property type="protein sequence ID" value="GAA4102707.1"/>
    <property type="molecule type" value="Genomic_DNA"/>
</dbReference>
<dbReference type="PROSITE" id="PS51257">
    <property type="entry name" value="PROKAR_LIPOPROTEIN"/>
    <property type="match status" value="1"/>
</dbReference>
<feature type="domain" description="DUF4296" evidence="3">
    <location>
        <begin position="26"/>
        <end position="108"/>
    </location>
</feature>
<reference evidence="5" key="1">
    <citation type="journal article" date="2019" name="Int. J. Syst. Evol. Microbiol.">
        <title>The Global Catalogue of Microorganisms (GCM) 10K type strain sequencing project: providing services to taxonomists for standard genome sequencing and annotation.</title>
        <authorList>
            <consortium name="The Broad Institute Genomics Platform"/>
            <consortium name="The Broad Institute Genome Sequencing Center for Infectious Disease"/>
            <person name="Wu L."/>
            <person name="Ma J."/>
        </authorList>
    </citation>
    <scope>NUCLEOTIDE SEQUENCE [LARGE SCALE GENOMIC DNA]</scope>
    <source>
        <strain evidence="5">JCM 17085</strain>
    </source>
</reference>
<evidence type="ECO:0000256" key="1">
    <source>
        <dbReference type="SAM" id="MobiDB-lite"/>
    </source>
</evidence>
<dbReference type="Proteomes" id="UP001500841">
    <property type="component" value="Unassembled WGS sequence"/>
</dbReference>
<evidence type="ECO:0000313" key="4">
    <source>
        <dbReference type="EMBL" id="GAA4102707.1"/>
    </source>
</evidence>
<keyword evidence="5" id="KW-1185">Reference proteome</keyword>
<keyword evidence="2" id="KW-0732">Signal</keyword>